<proteinExistence type="inferred from homology"/>
<dbReference type="STRING" id="1618570.UT08_C0025G0002"/>
<feature type="domain" description="Cell envelope-related transcriptional attenuator" evidence="2">
    <location>
        <begin position="1"/>
        <end position="41"/>
    </location>
</feature>
<dbReference type="Proteomes" id="UP000034081">
    <property type="component" value="Unassembled WGS sequence"/>
</dbReference>
<dbReference type="EMBL" id="LBVL01000025">
    <property type="protein sequence ID" value="KKQ83981.1"/>
    <property type="molecule type" value="Genomic_DNA"/>
</dbReference>
<gene>
    <name evidence="3" type="ORF">UT08_C0025G0002</name>
</gene>
<evidence type="ECO:0000313" key="3">
    <source>
        <dbReference type="EMBL" id="KKQ83981.1"/>
    </source>
</evidence>
<sequence>MNGDTALIFVRSRHAEGDEGTDTAREARQQKVMEAVKKKITNPLVFLSPKVGLAMVNVLKTYVDTDMDSTSIAIIARKVANGSKSINQFLIPHELLVNPPISKAYDNQYVFIPKAGNGKWGEIQGWIKEKLK</sequence>
<dbReference type="InterPro" id="IPR004474">
    <property type="entry name" value="LytR_CpsA_psr"/>
</dbReference>
<dbReference type="PANTHER" id="PTHR33392">
    <property type="entry name" value="POLYISOPRENYL-TEICHOIC ACID--PEPTIDOGLYCAN TEICHOIC ACID TRANSFERASE TAGU"/>
    <property type="match status" value="1"/>
</dbReference>
<reference evidence="3 4" key="1">
    <citation type="journal article" date="2015" name="Nature">
        <title>rRNA introns, odd ribosomes, and small enigmatic genomes across a large radiation of phyla.</title>
        <authorList>
            <person name="Brown C.T."/>
            <person name="Hug L.A."/>
            <person name="Thomas B.C."/>
            <person name="Sharon I."/>
            <person name="Castelle C.J."/>
            <person name="Singh A."/>
            <person name="Wilkins M.J."/>
            <person name="Williams K.H."/>
            <person name="Banfield J.F."/>
        </authorList>
    </citation>
    <scope>NUCLEOTIDE SEQUENCE [LARGE SCALE GENOMIC DNA]</scope>
</reference>
<comment type="caution">
    <text evidence="3">The sequence shown here is derived from an EMBL/GenBank/DDBJ whole genome shotgun (WGS) entry which is preliminary data.</text>
</comment>
<accession>A0A0G0P3V2</accession>
<name>A0A0G0P3V2_9BACT</name>
<evidence type="ECO:0000259" key="2">
    <source>
        <dbReference type="Pfam" id="PF03816"/>
    </source>
</evidence>
<dbReference type="InterPro" id="IPR050922">
    <property type="entry name" value="LytR/CpsA/Psr_CW_biosynth"/>
</dbReference>
<dbReference type="AlphaFoldDB" id="A0A0G0P3V2"/>
<dbReference type="PANTHER" id="PTHR33392:SF6">
    <property type="entry name" value="POLYISOPRENYL-TEICHOIC ACID--PEPTIDOGLYCAN TEICHOIC ACID TRANSFERASE TAGU"/>
    <property type="match status" value="1"/>
</dbReference>
<organism evidence="3 4">
    <name type="scientific">Candidatus Woesebacteria bacterium GW2011_GWB1_38_8</name>
    <dbReference type="NCBI Taxonomy" id="1618570"/>
    <lineage>
        <taxon>Bacteria</taxon>
        <taxon>Candidatus Woeseibacteriota</taxon>
    </lineage>
</organism>
<comment type="similarity">
    <text evidence="1">Belongs to the LytR/CpsA/Psr (LCP) family.</text>
</comment>
<protein>
    <recommendedName>
        <fullName evidence="2">Cell envelope-related transcriptional attenuator domain-containing protein</fullName>
    </recommendedName>
</protein>
<evidence type="ECO:0000313" key="4">
    <source>
        <dbReference type="Proteomes" id="UP000034081"/>
    </source>
</evidence>
<dbReference type="Pfam" id="PF03816">
    <property type="entry name" value="LytR_cpsA_psr"/>
    <property type="match status" value="1"/>
</dbReference>
<dbReference type="Gene3D" id="3.40.630.190">
    <property type="entry name" value="LCP protein"/>
    <property type="match status" value="1"/>
</dbReference>
<evidence type="ECO:0000256" key="1">
    <source>
        <dbReference type="ARBA" id="ARBA00006068"/>
    </source>
</evidence>